<dbReference type="InterPro" id="IPR005151">
    <property type="entry name" value="Tail-specific_protease"/>
</dbReference>
<feature type="signal peptide" evidence="7">
    <location>
        <begin position="1"/>
        <end position="18"/>
    </location>
</feature>
<evidence type="ECO:0000313" key="9">
    <source>
        <dbReference type="EMBL" id="CUI15903.1"/>
    </source>
</evidence>
<evidence type="ECO:0000256" key="6">
    <source>
        <dbReference type="SAM" id="MobiDB-lite"/>
    </source>
</evidence>
<dbReference type="SUPFAM" id="SSF50156">
    <property type="entry name" value="PDZ domain-like"/>
    <property type="match status" value="1"/>
</dbReference>
<reference evidence="10" key="1">
    <citation type="submission" date="2015-09" db="EMBL/GenBank/DDBJ databases">
        <authorList>
            <person name="Bertelli C."/>
        </authorList>
    </citation>
    <scope>NUCLEOTIDE SEQUENCE [LARGE SCALE GENOMIC DNA]</scope>
    <source>
        <strain evidence="10">KNic</strain>
    </source>
</reference>
<dbReference type="PANTHER" id="PTHR32060">
    <property type="entry name" value="TAIL-SPECIFIC PROTEASE"/>
    <property type="match status" value="1"/>
</dbReference>
<dbReference type="EMBL" id="LN879502">
    <property type="protein sequence ID" value="CUI15903.1"/>
    <property type="molecule type" value="Genomic_DNA"/>
</dbReference>
<evidence type="ECO:0000313" key="10">
    <source>
        <dbReference type="Proteomes" id="UP000069902"/>
    </source>
</evidence>
<dbReference type="SUPFAM" id="SSF52096">
    <property type="entry name" value="ClpP/crotonase"/>
    <property type="match status" value="1"/>
</dbReference>
<dbReference type="GO" id="GO:0030288">
    <property type="term" value="C:outer membrane-bounded periplasmic space"/>
    <property type="evidence" value="ECO:0007669"/>
    <property type="project" value="TreeGrafter"/>
</dbReference>
<keyword evidence="2 5" id="KW-0645">Protease</keyword>
<dbReference type="Pfam" id="PF17820">
    <property type="entry name" value="PDZ_6"/>
    <property type="match status" value="1"/>
</dbReference>
<dbReference type="EC" id="3.4.21.102" evidence="9"/>
<dbReference type="InterPro" id="IPR041489">
    <property type="entry name" value="PDZ_6"/>
</dbReference>
<dbReference type="InterPro" id="IPR036034">
    <property type="entry name" value="PDZ_sf"/>
</dbReference>
<protein>
    <submittedName>
        <fullName evidence="9">Tail-specific protease</fullName>
        <ecNumber evidence="9">3.4.21.102</ecNumber>
    </submittedName>
</protein>
<evidence type="ECO:0000256" key="5">
    <source>
        <dbReference type="RuleBase" id="RU004404"/>
    </source>
</evidence>
<dbReference type="GO" id="GO:0004252">
    <property type="term" value="F:serine-type endopeptidase activity"/>
    <property type="evidence" value="ECO:0007669"/>
    <property type="project" value="UniProtKB-EC"/>
</dbReference>
<keyword evidence="3 5" id="KW-0378">Hydrolase</keyword>
<evidence type="ECO:0000256" key="7">
    <source>
        <dbReference type="SAM" id="SignalP"/>
    </source>
</evidence>
<dbReference type="InParanoid" id="A0A0U5JC01"/>
<dbReference type="CDD" id="cd07560">
    <property type="entry name" value="Peptidase_S41_CPP"/>
    <property type="match status" value="1"/>
</dbReference>
<dbReference type="PANTHER" id="PTHR32060:SF30">
    <property type="entry name" value="CARBOXY-TERMINAL PROCESSING PROTEASE CTPA"/>
    <property type="match status" value="1"/>
</dbReference>
<dbReference type="PATRIC" id="fig|389348.3.peg.298"/>
<sequence length="669" mass="76056">MYKYIVLLACLFSCAIEAKLPDLTPQDVTTKAKEIMKAHASQKKLTPTLAKRILNNYLENLDPNKTYFIESDIQEWTHPSDELLSQLIEEYNSSNFRIFESIHASLVKAIQRRRELESKIDYENLPKHVRAEEFKDIPWAHSEDELIDRLRRIRSLQIETAAKLSDNMKENALQRITKRQSKYEEEVLAPDAQEKQRLILSNVLKATASALDAHTAYFTPGEATQFMINVQQRLFGIGAQLRDDINGFTVIKIVEGGPAANSKELKVKDRIVAVNGEPVVGMDIIDAVDLIRGEEHTPVVLTVMRETTAASGEKVEEKLDITILRGEVVLKETRFKTSYEPYGEGVIGYLKLYSFYQDRDSSSATDLEQEINKLKKDHQLYGLILDLRYNSGGLLSQAVAVTGLFITKGIVVSIKDENGKIQHLRDLDGTMAWDGPLIVLVNRMSASASEIVAQTLQDYGRALIVGDDHTYGKGSYQTFTLTTTENEQVNPQGEYKVTRGRYYTVSGKTPQLNGVLSDVVVPGPLSESEIGEQYIKYPLENDHIKSNFDDDLSDVPFLQRDKIRKLYKFGLQEKLDTYTPYLERLKNNSEQRLSTNLNYQNMLKEIKKKEESDSEQMEDFGQNDLQLEEAYEIMKDLLIMMQEKGIPLYPSKRRESLSLTPDVKLPEAA</sequence>
<dbReference type="GO" id="GO:0007165">
    <property type="term" value="P:signal transduction"/>
    <property type="evidence" value="ECO:0007669"/>
    <property type="project" value="TreeGrafter"/>
</dbReference>
<evidence type="ECO:0000256" key="1">
    <source>
        <dbReference type="ARBA" id="ARBA00009179"/>
    </source>
</evidence>
<evidence type="ECO:0000256" key="4">
    <source>
        <dbReference type="ARBA" id="ARBA00022825"/>
    </source>
</evidence>
<evidence type="ECO:0000259" key="8">
    <source>
        <dbReference type="PROSITE" id="PS50106"/>
    </source>
</evidence>
<gene>
    <name evidence="9" type="primary">tsp3</name>
    <name evidence="9" type="ORF">PNK_0266</name>
</gene>
<dbReference type="Gene3D" id="3.30.750.44">
    <property type="match status" value="1"/>
</dbReference>
<dbReference type="FunCoup" id="A0A0U5JC01">
    <property type="interactions" value="213"/>
</dbReference>
<keyword evidence="4 5" id="KW-0720">Serine protease</keyword>
<dbReference type="InterPro" id="IPR040573">
    <property type="entry name" value="TSP_N"/>
</dbReference>
<dbReference type="GO" id="GO:0006508">
    <property type="term" value="P:proteolysis"/>
    <property type="evidence" value="ECO:0007669"/>
    <property type="project" value="UniProtKB-KW"/>
</dbReference>
<feature type="domain" description="PDZ" evidence="8">
    <location>
        <begin position="227"/>
        <end position="292"/>
    </location>
</feature>
<dbReference type="Gene3D" id="3.90.226.10">
    <property type="entry name" value="2-enoyl-CoA Hydratase, Chain A, domain 1"/>
    <property type="match status" value="1"/>
</dbReference>
<proteinExistence type="inferred from homology"/>
<dbReference type="SMART" id="SM00228">
    <property type="entry name" value="PDZ"/>
    <property type="match status" value="1"/>
</dbReference>
<dbReference type="RefSeq" id="WP_059059822.1">
    <property type="nucleotide sequence ID" value="NZ_LN879502.1"/>
</dbReference>
<dbReference type="InterPro" id="IPR004447">
    <property type="entry name" value="Peptidase_S41A"/>
</dbReference>
<organism evidence="9 10">
    <name type="scientific">Candidatus Protochlamydia naegleriophila</name>
    <dbReference type="NCBI Taxonomy" id="389348"/>
    <lineage>
        <taxon>Bacteria</taxon>
        <taxon>Pseudomonadati</taxon>
        <taxon>Chlamydiota</taxon>
        <taxon>Chlamydiia</taxon>
        <taxon>Parachlamydiales</taxon>
        <taxon>Parachlamydiaceae</taxon>
        <taxon>Candidatus Protochlamydia</taxon>
    </lineage>
</organism>
<keyword evidence="7" id="KW-0732">Signal</keyword>
<name>A0A0U5JC01_9BACT</name>
<feature type="chain" id="PRO_5006860374" evidence="7">
    <location>
        <begin position="19"/>
        <end position="669"/>
    </location>
</feature>
<keyword evidence="10" id="KW-1185">Reference proteome</keyword>
<dbReference type="AlphaFoldDB" id="A0A0U5JC01"/>
<dbReference type="KEGG" id="pnl:PNK_0266"/>
<dbReference type="Proteomes" id="UP000069902">
    <property type="component" value="Chromosome cPNK"/>
</dbReference>
<dbReference type="InterPro" id="IPR001478">
    <property type="entry name" value="PDZ"/>
</dbReference>
<dbReference type="STRING" id="389348.PNK_0266"/>
<feature type="region of interest" description="Disordered" evidence="6">
    <location>
        <begin position="650"/>
        <end position="669"/>
    </location>
</feature>
<dbReference type="Gene3D" id="2.30.42.10">
    <property type="match status" value="1"/>
</dbReference>
<dbReference type="Pfam" id="PF03572">
    <property type="entry name" value="Peptidase_S41"/>
    <property type="match status" value="1"/>
</dbReference>
<dbReference type="NCBIfam" id="TIGR00225">
    <property type="entry name" value="prc"/>
    <property type="match status" value="1"/>
</dbReference>
<dbReference type="SMART" id="SM00245">
    <property type="entry name" value="TSPc"/>
    <property type="match status" value="1"/>
</dbReference>
<dbReference type="CDD" id="cd06782">
    <property type="entry name" value="cpPDZ_CPP-like"/>
    <property type="match status" value="1"/>
</dbReference>
<dbReference type="Pfam" id="PF17804">
    <property type="entry name" value="TSP_NTD"/>
    <property type="match status" value="1"/>
</dbReference>
<evidence type="ECO:0000256" key="2">
    <source>
        <dbReference type="ARBA" id="ARBA00022670"/>
    </source>
</evidence>
<dbReference type="InterPro" id="IPR029045">
    <property type="entry name" value="ClpP/crotonase-like_dom_sf"/>
</dbReference>
<comment type="similarity">
    <text evidence="1 5">Belongs to the peptidase S41A family.</text>
</comment>
<accession>A0A0U5JC01</accession>
<dbReference type="PROSITE" id="PS50106">
    <property type="entry name" value="PDZ"/>
    <property type="match status" value="1"/>
</dbReference>
<evidence type="ECO:0000256" key="3">
    <source>
        <dbReference type="ARBA" id="ARBA00022801"/>
    </source>
</evidence>